<evidence type="ECO:0000256" key="8">
    <source>
        <dbReference type="SAM" id="SignalP"/>
    </source>
</evidence>
<evidence type="ECO:0000256" key="3">
    <source>
        <dbReference type="ARBA" id="ARBA00022833"/>
    </source>
</evidence>
<organism evidence="10 11">
    <name type="scientific">Ramazzottius varieornatus</name>
    <name type="common">Water bear</name>
    <name type="synonym">Tardigrade</name>
    <dbReference type="NCBI Taxonomy" id="947166"/>
    <lineage>
        <taxon>Eukaryota</taxon>
        <taxon>Metazoa</taxon>
        <taxon>Ecdysozoa</taxon>
        <taxon>Tardigrada</taxon>
        <taxon>Eutardigrada</taxon>
        <taxon>Parachela</taxon>
        <taxon>Hypsibioidea</taxon>
        <taxon>Ramazzottiidae</taxon>
        <taxon>Ramazzottius</taxon>
    </lineage>
</organism>
<reference evidence="10 11" key="1">
    <citation type="journal article" date="2016" name="Nat. Commun.">
        <title>Extremotolerant tardigrade genome and improved radiotolerance of human cultured cells by tardigrade-unique protein.</title>
        <authorList>
            <person name="Hashimoto T."/>
            <person name="Horikawa D.D."/>
            <person name="Saito Y."/>
            <person name="Kuwahara H."/>
            <person name="Kozuka-Hata H."/>
            <person name="Shin-I T."/>
            <person name="Minakuchi Y."/>
            <person name="Ohishi K."/>
            <person name="Motoyama A."/>
            <person name="Aizu T."/>
            <person name="Enomoto A."/>
            <person name="Kondo K."/>
            <person name="Tanaka S."/>
            <person name="Hara Y."/>
            <person name="Koshikawa S."/>
            <person name="Sagara H."/>
            <person name="Miura T."/>
            <person name="Yokobori S."/>
            <person name="Miyagawa K."/>
            <person name="Suzuki Y."/>
            <person name="Kubo T."/>
            <person name="Oyama M."/>
            <person name="Kohara Y."/>
            <person name="Fujiyama A."/>
            <person name="Arakawa K."/>
            <person name="Katayama T."/>
            <person name="Toyoda A."/>
            <person name="Kunieda T."/>
        </authorList>
    </citation>
    <scope>NUCLEOTIDE SEQUENCE [LARGE SCALE GENOMIC DNA]</scope>
    <source>
        <strain evidence="10 11">YOKOZUNA-1</strain>
    </source>
</reference>
<dbReference type="STRING" id="947166.A0A1D1UP59"/>
<comment type="cofactor">
    <cofactor evidence="7">
        <name>Cu cation</name>
        <dbReference type="ChEBI" id="CHEBI:23378"/>
    </cofactor>
    <text evidence="7">Binds 1 copper ion per subunit.</text>
</comment>
<proteinExistence type="inferred from homology"/>
<dbReference type="InterPro" id="IPR001424">
    <property type="entry name" value="SOD_Cu_Zn_dom"/>
</dbReference>
<gene>
    <name evidence="10" type="primary">RvY_03757</name>
    <name evidence="10" type="synonym">RvY_03757.1</name>
    <name evidence="10" type="ORF">RvY_03757-1</name>
</gene>
<evidence type="ECO:0000313" key="10">
    <source>
        <dbReference type="EMBL" id="GAU91519.1"/>
    </source>
</evidence>
<evidence type="ECO:0000256" key="6">
    <source>
        <dbReference type="ARBA" id="ARBA00023008"/>
    </source>
</evidence>
<evidence type="ECO:0000256" key="4">
    <source>
        <dbReference type="ARBA" id="ARBA00022862"/>
    </source>
</evidence>
<evidence type="ECO:0000256" key="2">
    <source>
        <dbReference type="ARBA" id="ARBA00022723"/>
    </source>
</evidence>
<evidence type="ECO:0000256" key="1">
    <source>
        <dbReference type="ARBA" id="ARBA00010457"/>
    </source>
</evidence>
<dbReference type="PANTHER" id="PTHR10003">
    <property type="entry name" value="SUPEROXIDE DISMUTASE CU-ZN -RELATED"/>
    <property type="match status" value="1"/>
</dbReference>
<dbReference type="CDD" id="cd00305">
    <property type="entry name" value="Cu-Zn_Superoxide_Dismutase"/>
    <property type="match status" value="1"/>
</dbReference>
<sequence>MTRLASQLVLLAYVSIRTTNAAIHAKAVLSGASPVKGTVYFTQESEGQPVILTGHLRSLSPGYHGFHIHEYGNLTSGCASAGAHHNPGSKAHGAPSDRDRHVGDLGNVWADNNGNVRINITDSTISLQGTNSIIGRTVMVHDKKDDLGKGGDTESKMTGNAGGRVACGVVGLLPTGRDSFKLSLTVFPDHRNR</sequence>
<dbReference type="PRINTS" id="PR00068">
    <property type="entry name" value="CUZNDISMTASE"/>
</dbReference>
<evidence type="ECO:0000256" key="7">
    <source>
        <dbReference type="RuleBase" id="RU000393"/>
    </source>
</evidence>
<dbReference type="Pfam" id="PF00080">
    <property type="entry name" value="Sod_Cu"/>
    <property type="match status" value="1"/>
</dbReference>
<comment type="cofactor">
    <cofactor evidence="7">
        <name>Zn(2+)</name>
        <dbReference type="ChEBI" id="CHEBI:29105"/>
    </cofactor>
    <text evidence="7">Binds 1 zinc ion per subunit.</text>
</comment>
<dbReference type="Proteomes" id="UP000186922">
    <property type="component" value="Unassembled WGS sequence"/>
</dbReference>
<dbReference type="EC" id="1.15.1.1" evidence="7"/>
<dbReference type="GO" id="GO:0004784">
    <property type="term" value="F:superoxide dismutase activity"/>
    <property type="evidence" value="ECO:0007669"/>
    <property type="project" value="UniProtKB-EC"/>
</dbReference>
<keyword evidence="6 7" id="KW-0186">Copper</keyword>
<accession>A0A1D1UP59</accession>
<name>A0A1D1UP59_RAMVA</name>
<keyword evidence="5 7" id="KW-0560">Oxidoreductase</keyword>
<dbReference type="PROSITE" id="PS00332">
    <property type="entry name" value="SOD_CU_ZN_2"/>
    <property type="match status" value="1"/>
</dbReference>
<dbReference type="SMR" id="A0A1D1UP59"/>
<dbReference type="InterPro" id="IPR036423">
    <property type="entry name" value="SOD-like_Cu/Zn_dom_sf"/>
</dbReference>
<dbReference type="InterPro" id="IPR018152">
    <property type="entry name" value="SOD_Cu/Zn_BS"/>
</dbReference>
<comment type="similarity">
    <text evidence="1 7">Belongs to the Cu-Zn superoxide dismutase family.</text>
</comment>
<evidence type="ECO:0000259" key="9">
    <source>
        <dbReference type="Pfam" id="PF00080"/>
    </source>
</evidence>
<keyword evidence="4" id="KW-0049">Antioxidant</keyword>
<keyword evidence="2 7" id="KW-0479">Metal-binding</keyword>
<dbReference type="EMBL" id="BDGG01000002">
    <property type="protein sequence ID" value="GAU91519.1"/>
    <property type="molecule type" value="Genomic_DNA"/>
</dbReference>
<dbReference type="OrthoDB" id="2015551at2759"/>
<dbReference type="FunFam" id="2.60.40.200:FF:000001">
    <property type="entry name" value="Superoxide dismutase [Cu-Zn]"/>
    <property type="match status" value="1"/>
</dbReference>
<dbReference type="GO" id="GO:0005507">
    <property type="term" value="F:copper ion binding"/>
    <property type="evidence" value="ECO:0007669"/>
    <property type="project" value="InterPro"/>
</dbReference>
<keyword evidence="11" id="KW-1185">Reference proteome</keyword>
<dbReference type="AlphaFoldDB" id="A0A1D1UP59"/>
<keyword evidence="3 7" id="KW-0862">Zinc</keyword>
<protein>
    <recommendedName>
        <fullName evidence="7">Superoxide dismutase [Cu-Zn]</fullName>
        <ecNumber evidence="7">1.15.1.1</ecNumber>
    </recommendedName>
</protein>
<feature type="signal peptide" evidence="8">
    <location>
        <begin position="1"/>
        <end position="21"/>
    </location>
</feature>
<feature type="domain" description="Superoxide dismutase copper/zinc binding" evidence="9">
    <location>
        <begin position="35"/>
        <end position="170"/>
    </location>
</feature>
<dbReference type="SUPFAM" id="SSF49329">
    <property type="entry name" value="Cu,Zn superoxide dismutase-like"/>
    <property type="match status" value="1"/>
</dbReference>
<comment type="caution">
    <text evidence="10">The sequence shown here is derived from an EMBL/GenBank/DDBJ whole genome shotgun (WGS) entry which is preliminary data.</text>
</comment>
<keyword evidence="8" id="KW-0732">Signal</keyword>
<comment type="function">
    <text evidence="7">Destroys radicals which are normally produced within the cells and which are toxic to biological systems.</text>
</comment>
<comment type="catalytic activity">
    <reaction evidence="7">
        <text>2 superoxide + 2 H(+) = H2O2 + O2</text>
        <dbReference type="Rhea" id="RHEA:20696"/>
        <dbReference type="ChEBI" id="CHEBI:15378"/>
        <dbReference type="ChEBI" id="CHEBI:15379"/>
        <dbReference type="ChEBI" id="CHEBI:16240"/>
        <dbReference type="ChEBI" id="CHEBI:18421"/>
        <dbReference type="EC" id="1.15.1.1"/>
    </reaction>
</comment>
<dbReference type="Gene3D" id="2.60.40.200">
    <property type="entry name" value="Superoxide dismutase, copper/zinc binding domain"/>
    <property type="match status" value="1"/>
</dbReference>
<evidence type="ECO:0000256" key="5">
    <source>
        <dbReference type="ARBA" id="ARBA00023002"/>
    </source>
</evidence>
<feature type="chain" id="PRO_5008897447" description="Superoxide dismutase [Cu-Zn]" evidence="8">
    <location>
        <begin position="22"/>
        <end position="193"/>
    </location>
</feature>
<evidence type="ECO:0000313" key="11">
    <source>
        <dbReference type="Proteomes" id="UP000186922"/>
    </source>
</evidence>
<dbReference type="InterPro" id="IPR024134">
    <property type="entry name" value="SOD_Cu/Zn_/chaperone"/>
</dbReference>